<feature type="region of interest" description="Disordered" evidence="1">
    <location>
        <begin position="90"/>
        <end position="110"/>
    </location>
</feature>
<keyword evidence="11" id="KW-1185">Reference proteome</keyword>
<dbReference type="Proteomes" id="UP000663862">
    <property type="component" value="Unassembled WGS sequence"/>
</dbReference>
<dbReference type="Proteomes" id="UP000663872">
    <property type="component" value="Unassembled WGS sequence"/>
</dbReference>
<dbReference type="Proteomes" id="UP000663848">
    <property type="component" value="Unassembled WGS sequence"/>
</dbReference>
<dbReference type="EMBL" id="CAJNYU010002985">
    <property type="protein sequence ID" value="CAF3617829.1"/>
    <property type="molecule type" value="Genomic_DNA"/>
</dbReference>
<evidence type="ECO:0000313" key="9">
    <source>
        <dbReference type="EMBL" id="CAF4678944.1"/>
    </source>
</evidence>
<organism evidence="4 10">
    <name type="scientific">Rotaria socialis</name>
    <dbReference type="NCBI Taxonomy" id="392032"/>
    <lineage>
        <taxon>Eukaryota</taxon>
        <taxon>Metazoa</taxon>
        <taxon>Spiralia</taxon>
        <taxon>Gnathifera</taxon>
        <taxon>Rotifera</taxon>
        <taxon>Eurotatoria</taxon>
        <taxon>Bdelloidea</taxon>
        <taxon>Philodinida</taxon>
        <taxon>Philodinidae</taxon>
        <taxon>Rotaria</taxon>
    </lineage>
</organism>
<dbReference type="Proteomes" id="UP000663873">
    <property type="component" value="Unassembled WGS sequence"/>
</dbReference>
<dbReference type="AlphaFoldDB" id="A0A818DJL4"/>
<evidence type="ECO:0000313" key="5">
    <source>
        <dbReference type="EMBL" id="CAF3617829.1"/>
    </source>
</evidence>
<dbReference type="Proteomes" id="UP000663825">
    <property type="component" value="Unassembled WGS sequence"/>
</dbReference>
<evidence type="ECO:0000313" key="6">
    <source>
        <dbReference type="EMBL" id="CAF4208226.1"/>
    </source>
</evidence>
<sequence length="161" mass="18703">MSITATKTISPKSSSNERSSLIGANHRHHHHHHPPTICNAEHFVNERYPKTCLEDIPSIVLEYPPPKIGVKPTRSHHSLRFRTQPVTLTEINETEEDNKTDNDTQQESQTSVLGEFQRLEHLALWENVRRTARKRLPSKNYLERQRLRAMREEPSETDGNQ</sequence>
<evidence type="ECO:0000313" key="11">
    <source>
        <dbReference type="Proteomes" id="UP000663873"/>
    </source>
</evidence>
<evidence type="ECO:0000313" key="8">
    <source>
        <dbReference type="EMBL" id="CAF4525234.1"/>
    </source>
</evidence>
<comment type="caution">
    <text evidence="4">The sequence shown here is derived from an EMBL/GenBank/DDBJ whole genome shotgun (WGS) entry which is preliminary data.</text>
</comment>
<dbReference type="EMBL" id="CAJOBP010007977">
    <property type="protein sequence ID" value="CAF4525234.1"/>
    <property type="molecule type" value="Genomic_DNA"/>
</dbReference>
<protein>
    <submittedName>
        <fullName evidence="4">Uncharacterized protein</fullName>
    </submittedName>
</protein>
<dbReference type="EMBL" id="CAJNYD010001874">
    <property type="protein sequence ID" value="CAF3375794.1"/>
    <property type="molecule type" value="Genomic_DNA"/>
</dbReference>
<dbReference type="EMBL" id="CAJNYT010000058">
    <property type="protein sequence ID" value="CAF3320994.1"/>
    <property type="molecule type" value="Genomic_DNA"/>
</dbReference>
<dbReference type="Proteomes" id="UP000663851">
    <property type="component" value="Unassembled WGS sequence"/>
</dbReference>
<proteinExistence type="predicted"/>
<name>A0A818DJL4_9BILA</name>
<dbReference type="EMBL" id="CAJOBO010000384">
    <property type="protein sequence ID" value="CAF4208226.1"/>
    <property type="molecule type" value="Genomic_DNA"/>
</dbReference>
<gene>
    <name evidence="5" type="ORF">FME351_LOCUS22775</name>
    <name evidence="2" type="ORF">GRG538_LOCUS2434</name>
    <name evidence="6" type="ORF">HFQ381_LOCUS7886</name>
    <name evidence="3" type="ORF">LUA448_LOCUS15297</name>
    <name evidence="9" type="ORF">QYT958_LOCUS16505</name>
    <name evidence="4" type="ORF">TIS948_LOCUS31542</name>
    <name evidence="7" type="ORF">TSG867_LOCUS3112</name>
    <name evidence="8" type="ORF">UJA718_LOCUS27857</name>
</gene>
<evidence type="ECO:0000313" key="2">
    <source>
        <dbReference type="EMBL" id="CAF3320994.1"/>
    </source>
</evidence>
<evidence type="ECO:0000313" key="4">
    <source>
        <dbReference type="EMBL" id="CAF3445651.1"/>
    </source>
</evidence>
<reference evidence="4" key="1">
    <citation type="submission" date="2021-02" db="EMBL/GenBank/DDBJ databases">
        <authorList>
            <person name="Nowell W R."/>
        </authorList>
    </citation>
    <scope>NUCLEOTIDE SEQUENCE</scope>
</reference>
<dbReference type="EMBL" id="CAJOBR010002396">
    <property type="protein sequence ID" value="CAF4678944.1"/>
    <property type="molecule type" value="Genomic_DNA"/>
</dbReference>
<dbReference type="EMBL" id="CAJOBQ010000089">
    <property type="protein sequence ID" value="CAF4251529.1"/>
    <property type="molecule type" value="Genomic_DNA"/>
</dbReference>
<evidence type="ECO:0000256" key="1">
    <source>
        <dbReference type="SAM" id="MobiDB-lite"/>
    </source>
</evidence>
<dbReference type="EMBL" id="CAJNXB010005783">
    <property type="protein sequence ID" value="CAF3445651.1"/>
    <property type="molecule type" value="Genomic_DNA"/>
</dbReference>
<dbReference type="Proteomes" id="UP000663869">
    <property type="component" value="Unassembled WGS sequence"/>
</dbReference>
<evidence type="ECO:0000313" key="3">
    <source>
        <dbReference type="EMBL" id="CAF3375794.1"/>
    </source>
</evidence>
<dbReference type="OrthoDB" id="10009306at2759"/>
<dbReference type="Proteomes" id="UP000663833">
    <property type="component" value="Unassembled WGS sequence"/>
</dbReference>
<evidence type="ECO:0000313" key="7">
    <source>
        <dbReference type="EMBL" id="CAF4251529.1"/>
    </source>
</evidence>
<accession>A0A818DJL4</accession>
<evidence type="ECO:0000313" key="10">
    <source>
        <dbReference type="Proteomes" id="UP000663825"/>
    </source>
</evidence>